<keyword evidence="3" id="KW-1185">Reference proteome</keyword>
<dbReference type="Proteomes" id="UP000655044">
    <property type="component" value="Unassembled WGS sequence"/>
</dbReference>
<reference evidence="2" key="1">
    <citation type="submission" date="2021-01" db="EMBL/GenBank/DDBJ databases">
        <title>Whole genome shotgun sequence of Planobispora rosea NBRC 15558.</title>
        <authorList>
            <person name="Komaki H."/>
            <person name="Tamura T."/>
        </authorList>
    </citation>
    <scope>NUCLEOTIDE SEQUENCE</scope>
    <source>
        <strain evidence="2">NBRC 15558</strain>
    </source>
</reference>
<feature type="compositionally biased region" description="Basic and acidic residues" evidence="1">
    <location>
        <begin position="12"/>
        <end position="36"/>
    </location>
</feature>
<dbReference type="AlphaFoldDB" id="A0A8J3S756"/>
<evidence type="ECO:0000256" key="1">
    <source>
        <dbReference type="SAM" id="MobiDB-lite"/>
    </source>
</evidence>
<comment type="caution">
    <text evidence="2">The sequence shown here is derived from an EMBL/GenBank/DDBJ whole genome shotgun (WGS) entry which is preliminary data.</text>
</comment>
<protein>
    <submittedName>
        <fullName evidence="2">Uncharacterized protein</fullName>
    </submittedName>
</protein>
<organism evidence="2 3">
    <name type="scientific">Planobispora rosea</name>
    <dbReference type="NCBI Taxonomy" id="35762"/>
    <lineage>
        <taxon>Bacteria</taxon>
        <taxon>Bacillati</taxon>
        <taxon>Actinomycetota</taxon>
        <taxon>Actinomycetes</taxon>
        <taxon>Streptosporangiales</taxon>
        <taxon>Streptosporangiaceae</taxon>
        <taxon>Planobispora</taxon>
    </lineage>
</organism>
<evidence type="ECO:0000313" key="3">
    <source>
        <dbReference type="Proteomes" id="UP000655044"/>
    </source>
</evidence>
<proteinExistence type="predicted"/>
<sequence>MRTPVTPAAEQQRGDQVADRVGEEGDRCGDRVHQPDAQRGTGQDRGAAHRLQDAVPAQQVAPDQDGTAAQPVHPHPRGQPQDQEGDGLGGGDQAGRVNSFSRTAVPGEFAPAGSLPAGLRWWACRRR</sequence>
<evidence type="ECO:0000313" key="2">
    <source>
        <dbReference type="EMBL" id="GIH84703.1"/>
    </source>
</evidence>
<gene>
    <name evidence="2" type="ORF">Pro02_31110</name>
</gene>
<name>A0A8J3S756_PLARO</name>
<feature type="region of interest" description="Disordered" evidence="1">
    <location>
        <begin position="1"/>
        <end position="127"/>
    </location>
</feature>
<dbReference type="EMBL" id="BOOI01000025">
    <property type="protein sequence ID" value="GIH84703.1"/>
    <property type="molecule type" value="Genomic_DNA"/>
</dbReference>
<accession>A0A8J3S756</accession>